<dbReference type="PROSITE" id="PS50102">
    <property type="entry name" value="RRM"/>
    <property type="match status" value="2"/>
</dbReference>
<dbReference type="PANTHER" id="PTHR48033:SF9">
    <property type="entry name" value="TAR DNA-BINDING PROTEIN 43"/>
    <property type="match status" value="1"/>
</dbReference>
<accession>A0AAJ7TK36</accession>
<keyword evidence="10" id="KW-1185">Reference proteome</keyword>
<dbReference type="GeneID" id="116946908"/>
<dbReference type="GO" id="GO:0003723">
    <property type="term" value="F:RNA binding"/>
    <property type="evidence" value="ECO:0007669"/>
    <property type="project" value="UniProtKB-UniRule"/>
</dbReference>
<feature type="domain" description="RRM" evidence="9">
    <location>
        <begin position="111"/>
        <end position="187"/>
    </location>
</feature>
<dbReference type="FunFam" id="3.30.70.330:FF:000107">
    <property type="entry name" value="TAR DNA-binding protein 43"/>
    <property type="match status" value="1"/>
</dbReference>
<dbReference type="Gene3D" id="3.30.70.330">
    <property type="match status" value="2"/>
</dbReference>
<dbReference type="InterPro" id="IPR041105">
    <property type="entry name" value="TDP-43_N"/>
</dbReference>
<evidence type="ECO:0000256" key="2">
    <source>
        <dbReference type="ARBA" id="ARBA00022664"/>
    </source>
</evidence>
<proteinExistence type="predicted"/>
<gene>
    <name evidence="11" type="primary">LOC116946908</name>
</gene>
<dbReference type="CDD" id="cd19609">
    <property type="entry name" value="NTD_TDP-43"/>
    <property type="match status" value="1"/>
</dbReference>
<dbReference type="PANTHER" id="PTHR48033">
    <property type="entry name" value="RNA-BINDING (RRM/RBD/RNP MOTIFS) FAMILY PROTEIN"/>
    <property type="match status" value="1"/>
</dbReference>
<dbReference type="InterPro" id="IPR035979">
    <property type="entry name" value="RBD_domain_sf"/>
</dbReference>
<keyword evidence="3" id="KW-0677">Repeat</keyword>
<evidence type="ECO:0000256" key="1">
    <source>
        <dbReference type="ARBA" id="ARBA00004123"/>
    </source>
</evidence>
<dbReference type="SUPFAM" id="SSF54928">
    <property type="entry name" value="RNA-binding domain, RBD"/>
    <property type="match status" value="2"/>
</dbReference>
<evidence type="ECO:0000256" key="5">
    <source>
        <dbReference type="ARBA" id="ARBA00023163"/>
    </source>
</evidence>
<dbReference type="Pfam" id="PF18694">
    <property type="entry name" value="TDP-43_N"/>
    <property type="match status" value="1"/>
</dbReference>
<keyword evidence="4" id="KW-0805">Transcription regulation</keyword>
<dbReference type="RefSeq" id="XP_032818058.1">
    <property type="nucleotide sequence ID" value="XM_032962167.1"/>
</dbReference>
<dbReference type="GO" id="GO:0008380">
    <property type="term" value="P:RNA splicing"/>
    <property type="evidence" value="ECO:0007669"/>
    <property type="project" value="UniProtKB-KW"/>
</dbReference>
<dbReference type="GO" id="GO:0006397">
    <property type="term" value="P:mRNA processing"/>
    <property type="evidence" value="ECO:0007669"/>
    <property type="project" value="UniProtKB-KW"/>
</dbReference>
<evidence type="ECO:0000259" key="9">
    <source>
        <dbReference type="PROSITE" id="PS50102"/>
    </source>
</evidence>
<keyword evidence="6" id="KW-0508">mRNA splicing</keyword>
<comment type="subcellular location">
    <subcellularLocation>
        <location evidence="1">Nucleus</location>
    </subcellularLocation>
</comment>
<dbReference type="InterPro" id="IPR012677">
    <property type="entry name" value="Nucleotide-bd_a/b_plait_sf"/>
</dbReference>
<sequence>MSEYVKIAEDENELPVEVPCEDDGTLLVSNVAAQFPGAVGLRYRPPDAQSFRGVRLVDGVLHPPENGWASYTFYVNFPKDPCVLGLENKRKMEEVDMASASKMLRSEPRVSDLVVLGLPWTTTEDELKDYFSAFGSVVLSQIKTDPATGKSKGYGFVRFADHESQLKAMGMRHMIGGRWCDAKLPQSKAQMYPTDPDRNRIFVGRCPEDITPEDLRSFFGQFGDVTDVYIPKPFRSFGFVTFANEHVAQSLCGQDVIVKGASVHIASAEPKNQLKRSSRLNAAAQAAAAVTAQANMNALSALSTLGATGAGGGLNLTPAMVAAMTQALQTSGWGGSGSGRSGGGSGGNAYGGNTYGLGKNSWL</sequence>
<keyword evidence="2" id="KW-0507">mRNA processing</keyword>
<reference evidence="11" key="1">
    <citation type="submission" date="2025-08" db="UniProtKB">
        <authorList>
            <consortium name="RefSeq"/>
        </authorList>
    </citation>
    <scope>IDENTIFICATION</scope>
    <source>
        <tissue evidence="11">Sperm</tissue>
    </source>
</reference>
<evidence type="ECO:0000256" key="6">
    <source>
        <dbReference type="ARBA" id="ARBA00023187"/>
    </source>
</evidence>
<evidence type="ECO:0000256" key="8">
    <source>
        <dbReference type="PROSITE-ProRule" id="PRU00176"/>
    </source>
</evidence>
<evidence type="ECO:0000313" key="11">
    <source>
        <dbReference type="RefSeq" id="XP_032818058.1"/>
    </source>
</evidence>
<dbReference type="GO" id="GO:0000785">
    <property type="term" value="C:chromatin"/>
    <property type="evidence" value="ECO:0007669"/>
    <property type="project" value="TreeGrafter"/>
</dbReference>
<dbReference type="CDD" id="cd12321">
    <property type="entry name" value="RRM1_TDP43"/>
    <property type="match status" value="1"/>
</dbReference>
<dbReference type="CDD" id="cd12322">
    <property type="entry name" value="RRM2_TDP43"/>
    <property type="match status" value="1"/>
</dbReference>
<dbReference type="Proteomes" id="UP001318040">
    <property type="component" value="Chromosome 28"/>
</dbReference>
<keyword evidence="5" id="KW-0804">Transcription</keyword>
<evidence type="ECO:0000256" key="4">
    <source>
        <dbReference type="ARBA" id="ARBA00023015"/>
    </source>
</evidence>
<protein>
    <submittedName>
        <fullName evidence="11">TAR DNA-binding protein 43-like isoform X1</fullName>
    </submittedName>
</protein>
<dbReference type="SMART" id="SM00360">
    <property type="entry name" value="RRM"/>
    <property type="match status" value="2"/>
</dbReference>
<keyword evidence="7" id="KW-0539">Nucleus</keyword>
<evidence type="ECO:0000256" key="7">
    <source>
        <dbReference type="ARBA" id="ARBA00023242"/>
    </source>
</evidence>
<dbReference type="AlphaFoldDB" id="A0AAJ7TK36"/>
<feature type="domain" description="RRM" evidence="9">
    <location>
        <begin position="199"/>
        <end position="270"/>
    </location>
</feature>
<dbReference type="Pfam" id="PF00076">
    <property type="entry name" value="RRM_1"/>
    <property type="match status" value="2"/>
</dbReference>
<name>A0AAJ7TK36_PETMA</name>
<dbReference type="GO" id="GO:0005654">
    <property type="term" value="C:nucleoplasm"/>
    <property type="evidence" value="ECO:0007669"/>
    <property type="project" value="TreeGrafter"/>
</dbReference>
<evidence type="ECO:0000313" key="10">
    <source>
        <dbReference type="Proteomes" id="UP001318040"/>
    </source>
</evidence>
<dbReference type="GO" id="GO:0010468">
    <property type="term" value="P:regulation of gene expression"/>
    <property type="evidence" value="ECO:0007669"/>
    <property type="project" value="TreeGrafter"/>
</dbReference>
<evidence type="ECO:0000256" key="3">
    <source>
        <dbReference type="ARBA" id="ARBA00022737"/>
    </source>
</evidence>
<dbReference type="KEGG" id="pmrn:116946908"/>
<dbReference type="InterPro" id="IPR000504">
    <property type="entry name" value="RRM_dom"/>
</dbReference>
<keyword evidence="8" id="KW-0694">RNA-binding</keyword>
<organism evidence="10 11">
    <name type="scientific">Petromyzon marinus</name>
    <name type="common">Sea lamprey</name>
    <dbReference type="NCBI Taxonomy" id="7757"/>
    <lineage>
        <taxon>Eukaryota</taxon>
        <taxon>Metazoa</taxon>
        <taxon>Chordata</taxon>
        <taxon>Craniata</taxon>
        <taxon>Vertebrata</taxon>
        <taxon>Cyclostomata</taxon>
        <taxon>Hyperoartia</taxon>
        <taxon>Petromyzontiformes</taxon>
        <taxon>Petromyzontidae</taxon>
        <taxon>Petromyzon</taxon>
    </lineage>
</organism>